<evidence type="ECO:0000313" key="8">
    <source>
        <dbReference type="EMBL" id="KAL0907770.1"/>
    </source>
</evidence>
<keyword evidence="2" id="KW-0677">Repeat</keyword>
<dbReference type="InterPro" id="IPR056512">
    <property type="entry name" value="LIN_N"/>
</dbReference>
<dbReference type="InterPro" id="IPR056514">
    <property type="entry name" value="ARM_LIN_2nd"/>
</dbReference>
<dbReference type="SUPFAM" id="SSF50978">
    <property type="entry name" value="WD40 repeat-like"/>
    <property type="match status" value="1"/>
</dbReference>
<gene>
    <name evidence="8" type="ORF">M5K25_022205</name>
</gene>
<dbReference type="Gene3D" id="2.130.10.10">
    <property type="entry name" value="YVTN repeat-like/Quinoprotein amine dehydrogenase"/>
    <property type="match status" value="1"/>
</dbReference>
<dbReference type="InterPro" id="IPR019775">
    <property type="entry name" value="WD40_repeat_CS"/>
</dbReference>
<dbReference type="PROSITE" id="PS50082">
    <property type="entry name" value="WD_REPEATS_2"/>
    <property type="match status" value="2"/>
</dbReference>
<dbReference type="InterPro" id="IPR011989">
    <property type="entry name" value="ARM-like"/>
</dbReference>
<evidence type="ECO:0000256" key="3">
    <source>
        <dbReference type="PROSITE-ProRule" id="PRU00221"/>
    </source>
</evidence>
<evidence type="ECO:0008006" key="10">
    <source>
        <dbReference type="Google" id="ProtNLM"/>
    </source>
</evidence>
<dbReference type="InterPro" id="IPR036322">
    <property type="entry name" value="WD40_repeat_dom_sf"/>
</dbReference>
<evidence type="ECO:0000259" key="5">
    <source>
        <dbReference type="Pfam" id="PF23568"/>
    </source>
</evidence>
<dbReference type="PROSITE" id="PS00678">
    <property type="entry name" value="WD_REPEATS_1"/>
    <property type="match status" value="1"/>
</dbReference>
<evidence type="ECO:0000256" key="2">
    <source>
        <dbReference type="ARBA" id="ARBA00022737"/>
    </source>
</evidence>
<reference evidence="8 9" key="1">
    <citation type="journal article" date="2024" name="Plant Biotechnol. J.">
        <title>Dendrobium thyrsiflorum genome and its molecular insights into genes involved in important horticultural traits.</title>
        <authorList>
            <person name="Chen B."/>
            <person name="Wang J.Y."/>
            <person name="Zheng P.J."/>
            <person name="Li K.L."/>
            <person name="Liang Y.M."/>
            <person name="Chen X.F."/>
            <person name="Zhang C."/>
            <person name="Zhao X."/>
            <person name="He X."/>
            <person name="Zhang G.Q."/>
            <person name="Liu Z.J."/>
            <person name="Xu Q."/>
        </authorList>
    </citation>
    <scope>NUCLEOTIDE SEQUENCE [LARGE SCALE GENOMIC DNA]</scope>
    <source>
        <strain evidence="8">GZMU011</strain>
    </source>
</reference>
<dbReference type="Pfam" id="PF23628">
    <property type="entry name" value="ARM_LIN_C"/>
    <property type="match status" value="1"/>
</dbReference>
<dbReference type="PANTHER" id="PTHR35549">
    <property type="entry name" value="OS04G0584500 PROTEIN"/>
    <property type="match status" value="1"/>
</dbReference>
<dbReference type="PANTHER" id="PTHR35549:SF2">
    <property type="entry name" value="TRANSDUCIN_WD40 REPEAT-LIKE SUPERFAMILY PROTEIN"/>
    <property type="match status" value="1"/>
</dbReference>
<feature type="repeat" description="WD" evidence="3">
    <location>
        <begin position="1037"/>
        <end position="1069"/>
    </location>
</feature>
<dbReference type="Gene3D" id="1.25.10.10">
    <property type="entry name" value="Leucine-rich Repeat Variant"/>
    <property type="match status" value="1"/>
</dbReference>
<sequence>MAPLTSYPESVAAIISTVDHNFRGLLSCPATRRSLQLHCASKLTIPNSRFFEFFDHSILSNLYWGIETIESAINSNSASEQNMLLANSEKMLQVPAILDEDSATAGINNKFIVCCSYFHLAFIRKLWSDEWQMAMHFLQAVLVSPRFVGTEFAPELYASLFGSSAANVDEVAARQQARRYKDCLMFYQVIFHGLESSPATDLSNQRNKNLQQSSMVNKANQSDSSYDMGRKNTVATVSNSVECDSTKFDNRRANSIHSDESFDTNIKDSTDIKRLQEMLESESDSSVSIRSDFDETSDSEVHIQKGSPVNGILDNEHLSASDITERNCLPKIPARICNLACEPKGPFSGLPVEDNETNATHLLSYRTNSLRTDRNFSTKVVVSNSYYDYHGGEKLPRSSPKRDVRCFNSFSSKFPKKYDISELIRHGSFAQKEKFSISQKGWSEDSSNYENSRHIQLLQGFENVISALCTSDGSRSCDDVNWESTMWEMLHNKPELKYSSAKHEILQQLFKILSSSKRESEIRVSVSILMGLIAVDNTIIDDIKRENFLLYNLATALKRNVHEAASLIYLLSPSPSEIRSLELLPDLVEVACNANREKQKMRSQSVTPTTAAIAMIEILVTAFDYVTNNMHLAAISSPQVLTKLVNVAMNNNMSEGVALATILMKCMRLNGNCRKFLSEVTPIDPFIHLLGSSKMSAKSAALGYFHELLCMPRSSAIRLLHQIRQVEMNNIKPILLACVKQVKNENQLIAANILLQLDILEGTKCRSVFAEEAIGALLSSVVTGENPRLQSLSLFILSNIGGTFAWTGVSYTAAWLVNKAGLKDSTYRNMIRDIDWHDPCLQDPEMCSWSRKAAKVLIKSGRSVFCAVAKGIHSERQSVQRDCLITTAWLGSEMAFIRSRSLKYSACEILLDEIAAFLHPGTQLDERVLACLSVYNYTFGKGKEKLLNFSEGLRESLRRLSGVTWMAEELLNVTDYFHPTKPRVSCVHTQILEIVNIGNGSVTALAFYKGHLYTGFSDGSIKVWDIKEKQSVLLWEVKLHKKSVTCFTVYEPADNLLSGSADKTIRVWKNVQKKLECVEVIQVKEPVQKVGTYNEKILIVTQSNGLKVCDASRSIQTVCKNKHATSFAVFQRKIYLGCTDSSMQEIDIEEENEIEIRAPTTSWKFQRTPMNSICVFKDTIYCAGASVEGSKAKEWRRWKQPLISIKMSRPNNVHAMSVVEDFFYLSCSSSPSTIQIFLREKQQSVGRLSAGSKVISLLTANDIILCGTEAGLVKGWIPL</sequence>
<dbReference type="PROSITE" id="PS50294">
    <property type="entry name" value="WD_REPEATS_REGION"/>
    <property type="match status" value="1"/>
</dbReference>
<evidence type="ECO:0000256" key="4">
    <source>
        <dbReference type="SAM" id="MobiDB-lite"/>
    </source>
</evidence>
<feature type="domain" description="Putative E3 ubiquitin-protein ligase LIN ARM-like" evidence="6">
    <location>
        <begin position="619"/>
        <end position="973"/>
    </location>
</feature>
<name>A0ABD0U5Q9_DENTH</name>
<feature type="compositionally biased region" description="Polar residues" evidence="4">
    <location>
        <begin position="199"/>
        <end position="225"/>
    </location>
</feature>
<feature type="repeat" description="WD" evidence="3">
    <location>
        <begin position="995"/>
        <end position="1034"/>
    </location>
</feature>
<organism evidence="8 9">
    <name type="scientific">Dendrobium thyrsiflorum</name>
    <name type="common">Pinecone-like raceme dendrobium</name>
    <name type="synonym">Orchid</name>
    <dbReference type="NCBI Taxonomy" id="117978"/>
    <lineage>
        <taxon>Eukaryota</taxon>
        <taxon>Viridiplantae</taxon>
        <taxon>Streptophyta</taxon>
        <taxon>Embryophyta</taxon>
        <taxon>Tracheophyta</taxon>
        <taxon>Spermatophyta</taxon>
        <taxon>Magnoliopsida</taxon>
        <taxon>Liliopsida</taxon>
        <taxon>Asparagales</taxon>
        <taxon>Orchidaceae</taxon>
        <taxon>Epidendroideae</taxon>
        <taxon>Malaxideae</taxon>
        <taxon>Dendrobiinae</taxon>
        <taxon>Dendrobium</taxon>
    </lineage>
</organism>
<dbReference type="Pfam" id="PF23568">
    <property type="entry name" value="ARM_LIN"/>
    <property type="match status" value="1"/>
</dbReference>
<dbReference type="Pfam" id="PF00400">
    <property type="entry name" value="WD40"/>
    <property type="match status" value="2"/>
</dbReference>
<keyword evidence="1 3" id="KW-0853">WD repeat</keyword>
<dbReference type="Proteomes" id="UP001552299">
    <property type="component" value="Unassembled WGS sequence"/>
</dbReference>
<dbReference type="SMART" id="SM00320">
    <property type="entry name" value="WD40"/>
    <property type="match status" value="2"/>
</dbReference>
<dbReference type="SUPFAM" id="SSF48371">
    <property type="entry name" value="ARM repeat"/>
    <property type="match status" value="1"/>
</dbReference>
<dbReference type="InterPro" id="IPR055566">
    <property type="entry name" value="ARM_LIN"/>
</dbReference>
<feature type="domain" description="Putative E3 ubiquitin-protein ligase LIN ARM repeats" evidence="7">
    <location>
        <begin position="457"/>
        <end position="617"/>
    </location>
</feature>
<comment type="caution">
    <text evidence="8">The sequence shown here is derived from an EMBL/GenBank/DDBJ whole genome shotgun (WGS) entry which is preliminary data.</text>
</comment>
<feature type="domain" description="Putative E3 ubiquitin-protein ligase LIN N-terminal" evidence="5">
    <location>
        <begin position="11"/>
        <end position="164"/>
    </location>
</feature>
<accession>A0ABD0U5Q9</accession>
<dbReference type="InterPro" id="IPR016024">
    <property type="entry name" value="ARM-type_fold"/>
</dbReference>
<protein>
    <recommendedName>
        <fullName evidence="10">E3 ubiquitin-protein ligase LIN-1</fullName>
    </recommendedName>
</protein>
<dbReference type="Pfam" id="PF23654">
    <property type="entry name" value="ARM_LIN_2nd"/>
    <property type="match status" value="1"/>
</dbReference>
<proteinExistence type="predicted"/>
<evidence type="ECO:0000256" key="1">
    <source>
        <dbReference type="ARBA" id="ARBA00022574"/>
    </source>
</evidence>
<evidence type="ECO:0000259" key="6">
    <source>
        <dbReference type="Pfam" id="PF23628"/>
    </source>
</evidence>
<dbReference type="AlphaFoldDB" id="A0ABD0U5Q9"/>
<feature type="region of interest" description="Disordered" evidence="4">
    <location>
        <begin position="199"/>
        <end position="229"/>
    </location>
</feature>
<dbReference type="EMBL" id="JANQDX010000017">
    <property type="protein sequence ID" value="KAL0907770.1"/>
    <property type="molecule type" value="Genomic_DNA"/>
</dbReference>
<evidence type="ECO:0000313" key="9">
    <source>
        <dbReference type="Proteomes" id="UP001552299"/>
    </source>
</evidence>
<dbReference type="InterPro" id="IPR001680">
    <property type="entry name" value="WD40_rpt"/>
</dbReference>
<evidence type="ECO:0000259" key="7">
    <source>
        <dbReference type="Pfam" id="PF23654"/>
    </source>
</evidence>
<keyword evidence="9" id="KW-1185">Reference proteome</keyword>
<dbReference type="InterPro" id="IPR015943">
    <property type="entry name" value="WD40/YVTN_repeat-like_dom_sf"/>
</dbReference>